<keyword evidence="1" id="KW-0547">Nucleotide-binding</keyword>
<keyword evidence="2" id="KW-0067">ATP-binding</keyword>
<keyword evidence="7" id="KW-1185">Reference proteome</keyword>
<evidence type="ECO:0000256" key="3">
    <source>
        <dbReference type="SAM" id="Coils"/>
    </source>
</evidence>
<protein>
    <submittedName>
        <fullName evidence="6">Lipopolysaccharide biosynthesis protein</fullName>
    </submittedName>
</protein>
<dbReference type="SUPFAM" id="SSF52540">
    <property type="entry name" value="P-loop containing nucleoside triphosphate hydrolases"/>
    <property type="match status" value="1"/>
</dbReference>
<dbReference type="InterPro" id="IPR027417">
    <property type="entry name" value="P-loop_NTPase"/>
</dbReference>
<dbReference type="InterPro" id="IPR050445">
    <property type="entry name" value="Bact_polysacc_biosynth/exp"/>
</dbReference>
<organism evidence="6 7">
    <name type="scientific">Anabaenopsis circularis NIES-21</name>
    <dbReference type="NCBI Taxonomy" id="1085406"/>
    <lineage>
        <taxon>Bacteria</taxon>
        <taxon>Bacillati</taxon>
        <taxon>Cyanobacteriota</taxon>
        <taxon>Cyanophyceae</taxon>
        <taxon>Nostocales</taxon>
        <taxon>Nodulariaceae</taxon>
        <taxon>Anabaenopsis</taxon>
    </lineage>
</organism>
<dbReference type="OrthoDB" id="580971at2"/>
<evidence type="ECO:0000259" key="5">
    <source>
        <dbReference type="Pfam" id="PF01656"/>
    </source>
</evidence>
<evidence type="ECO:0000256" key="1">
    <source>
        <dbReference type="ARBA" id="ARBA00022741"/>
    </source>
</evidence>
<evidence type="ECO:0000256" key="2">
    <source>
        <dbReference type="ARBA" id="ARBA00022840"/>
    </source>
</evidence>
<feature type="coiled-coil region" evidence="3">
    <location>
        <begin position="191"/>
        <end position="269"/>
    </location>
</feature>
<proteinExistence type="predicted"/>
<feature type="transmembrane region" description="Helical" evidence="4">
    <location>
        <begin position="446"/>
        <end position="470"/>
    </location>
</feature>
<dbReference type="GO" id="GO:0004713">
    <property type="term" value="F:protein tyrosine kinase activity"/>
    <property type="evidence" value="ECO:0007669"/>
    <property type="project" value="TreeGrafter"/>
</dbReference>
<feature type="coiled-coil region" evidence="3">
    <location>
        <begin position="391"/>
        <end position="418"/>
    </location>
</feature>
<dbReference type="InterPro" id="IPR005702">
    <property type="entry name" value="Wzc-like_C"/>
</dbReference>
<reference evidence="6 7" key="1">
    <citation type="submission" date="2017-06" db="EMBL/GenBank/DDBJ databases">
        <title>Genome sequencing of cyanobaciteial culture collection at National Institute for Environmental Studies (NIES).</title>
        <authorList>
            <person name="Hirose Y."/>
            <person name="Shimura Y."/>
            <person name="Fujisawa T."/>
            <person name="Nakamura Y."/>
            <person name="Kawachi M."/>
        </authorList>
    </citation>
    <scope>NUCLEOTIDE SEQUENCE [LARGE SCALE GENOMIC DNA]</scope>
    <source>
        <strain evidence="6 7">NIES-21</strain>
    </source>
</reference>
<accession>A0A1Z4GNB1</accession>
<dbReference type="Pfam" id="PF01656">
    <property type="entry name" value="CbiA"/>
    <property type="match status" value="1"/>
</dbReference>
<dbReference type="GO" id="GO:0005886">
    <property type="term" value="C:plasma membrane"/>
    <property type="evidence" value="ECO:0007669"/>
    <property type="project" value="TreeGrafter"/>
</dbReference>
<keyword evidence="4" id="KW-1133">Transmembrane helix</keyword>
<dbReference type="CDD" id="cd05387">
    <property type="entry name" value="BY-kinase"/>
    <property type="match status" value="1"/>
</dbReference>
<keyword evidence="4" id="KW-0472">Membrane</keyword>
<feature type="transmembrane region" description="Helical" evidence="4">
    <location>
        <begin position="31"/>
        <end position="49"/>
    </location>
</feature>
<dbReference type="Proteomes" id="UP000218287">
    <property type="component" value="Chromosome"/>
</dbReference>
<keyword evidence="3" id="KW-0175">Coiled coil</keyword>
<feature type="domain" description="CobQ/CobB/MinD/ParA nucleotide binding" evidence="5">
    <location>
        <begin position="552"/>
        <end position="722"/>
    </location>
</feature>
<keyword evidence="4" id="KW-0812">Transmembrane</keyword>
<dbReference type="Gene3D" id="3.40.50.300">
    <property type="entry name" value="P-loop containing nucleotide triphosphate hydrolases"/>
    <property type="match status" value="1"/>
</dbReference>
<dbReference type="EMBL" id="AP018174">
    <property type="protein sequence ID" value="BAY18957.1"/>
    <property type="molecule type" value="Genomic_DNA"/>
</dbReference>
<dbReference type="AlphaFoldDB" id="A0A1Z4GNB1"/>
<sequence>MIFNQRQIMINLPTHKVNIKNVSAILRRRRFLVLGVSCAVMSVVGLIAVNTKSHYQSSMQLLMSSYPQPGVTTSDIVNGTDSEILNLNPPVLDYTAQINRVLSPQLIEQAVSLLRSDYPDITIEDINGKQAKLTVAKLDEKIITNNLPSQILEISFSDSDPVKTKKVLQALQQVYQNYNIQQQKERLNKGLAFINARIPQLKKEVNQAEKNLEYFRRKHNLLDPEIQTKILIESLAEVQQQLQITRAQMQDVQARYNNLQQEVATSAHKARINSYLSQSSSYQTLLNDFKKTELTLATEQKRYTDESPIIQQLKEQRQNQLWLLKREVNQLLGDIKQPNAHLEQTEGVDPRLLQELFQVQTTALGLAANEKSLAETEQRLRFEFSKYPSLIAQYNRLLPEAKAKRKQLEQLLQAQQSLGLKIAQGGWEWQVLEEPSLGKLIGINRLSLLLGGLLVSPILGIAVALSWGMFTRTIYSTKELQQSTNLRLLGSVPKLAPRGLKKWLPNISVNKQRNINYDFGETDSWLPCHETLDILYQNLQISKYSLHSKSLMFTSALSGEGKTTLLLGLAASAARMHRRILLIDANFRYPNLHKILQLSNDWGLSLLLLDETSNQIHNYIQPVHPLIDVLTAGPKPEDTIRLLSSQRMKELIKRFEQTYDLVLVDAPPILGTADARILAGYCHEVVMVGRMGQLTQTDLMQAQEILSQLNLIGIIANGVRSHQQV</sequence>
<name>A0A1Z4GNB1_9CYAN</name>
<evidence type="ECO:0000256" key="4">
    <source>
        <dbReference type="SAM" id="Phobius"/>
    </source>
</evidence>
<evidence type="ECO:0000313" key="6">
    <source>
        <dbReference type="EMBL" id="BAY18957.1"/>
    </source>
</evidence>
<dbReference type="PANTHER" id="PTHR32309">
    <property type="entry name" value="TYROSINE-PROTEIN KINASE"/>
    <property type="match status" value="1"/>
</dbReference>
<dbReference type="PANTHER" id="PTHR32309:SF13">
    <property type="entry name" value="FERRIC ENTEROBACTIN TRANSPORT PROTEIN FEPE"/>
    <property type="match status" value="1"/>
</dbReference>
<dbReference type="InterPro" id="IPR002586">
    <property type="entry name" value="CobQ/CobB/MinD/ParA_Nub-bd_dom"/>
</dbReference>
<gene>
    <name evidence="6" type="ORF">NIES21_48150</name>
</gene>
<evidence type="ECO:0000313" key="7">
    <source>
        <dbReference type="Proteomes" id="UP000218287"/>
    </source>
</evidence>